<reference evidence="2" key="3">
    <citation type="journal article" date="2024" name="Int. J. Antimicrob. Agents">
        <title>Identification of a novel Providencia species showing multi-drug-resistant in three patients with hospital-acquired infection.</title>
        <authorList>
            <person name="Yang W."/>
            <person name="Chen J."/>
            <person name="Yang F."/>
            <person name="Ji P."/>
            <person name="Shen S."/>
            <person name="Yin D."/>
            <person name="Hu F."/>
        </authorList>
    </citation>
    <scope>NUCLEOTIDE SEQUENCE</scope>
    <source>
        <strain evidence="2">CRE-138-0111</strain>
    </source>
</reference>
<organism evidence="1 3">
    <name type="scientific">Providencia huashanensis</name>
    <dbReference type="NCBI Taxonomy" id="3037798"/>
    <lineage>
        <taxon>Bacteria</taxon>
        <taxon>Pseudomonadati</taxon>
        <taxon>Pseudomonadota</taxon>
        <taxon>Gammaproteobacteria</taxon>
        <taxon>Enterobacterales</taxon>
        <taxon>Morganellaceae</taxon>
        <taxon>Providencia</taxon>
    </lineage>
</organism>
<reference evidence="2" key="2">
    <citation type="submission" date="2023-07" db="EMBL/GenBank/DDBJ databases">
        <authorList>
            <person name="Yang W."/>
            <person name="Chen J."/>
            <person name="Ji P."/>
            <person name="Hu F."/>
        </authorList>
    </citation>
    <scope>NUCLEOTIDE SEQUENCE</scope>
    <source>
        <strain evidence="2">CRE-138-0111</strain>
    </source>
</reference>
<proteinExistence type="predicted"/>
<dbReference type="Proteomes" id="UP001176478">
    <property type="component" value="Unassembled WGS sequence"/>
</dbReference>
<comment type="caution">
    <text evidence="1">The sequence shown here is derived from an EMBL/GenBank/DDBJ whole genome shotgun (WGS) entry which is preliminary data.</text>
</comment>
<dbReference type="Proteomes" id="UP001156701">
    <property type="component" value="Unassembled WGS sequence"/>
</dbReference>
<evidence type="ECO:0000313" key="1">
    <source>
        <dbReference type="EMBL" id="MDG4694914.1"/>
    </source>
</evidence>
<evidence type="ECO:0000313" key="4">
    <source>
        <dbReference type="Proteomes" id="UP001176478"/>
    </source>
</evidence>
<evidence type="ECO:0000313" key="3">
    <source>
        <dbReference type="Proteomes" id="UP001156701"/>
    </source>
</evidence>
<name>A0AA42FE48_9GAMM</name>
<reference evidence="1" key="1">
    <citation type="submission" date="2023-03" db="EMBL/GenBank/DDBJ databases">
        <title>a new species belonging to Providencia genus.</title>
        <authorList>
            <person name="Yang W."/>
            <person name="Hu F."/>
            <person name="Shen S."/>
            <person name="Ding L."/>
            <person name="Yin D."/>
        </authorList>
    </citation>
    <scope>NUCLEOTIDE SEQUENCE</scope>
    <source>
        <strain evidence="1">CRE-3FA-0001</strain>
    </source>
</reference>
<dbReference type="AlphaFoldDB" id="A0AA42FE48"/>
<gene>
    <name evidence="1" type="ORF">P7V44_01515</name>
    <name evidence="2" type="ORF">Q5E86_02250</name>
</gene>
<dbReference type="EMBL" id="JARRYG010000001">
    <property type="protein sequence ID" value="MDG4694914.1"/>
    <property type="molecule type" value="Genomic_DNA"/>
</dbReference>
<protein>
    <submittedName>
        <fullName evidence="1">Uncharacterized protein</fullName>
    </submittedName>
</protein>
<dbReference type="RefSeq" id="WP_181469268.1">
    <property type="nucleotide sequence ID" value="NZ_JARRYG010000001.1"/>
</dbReference>
<evidence type="ECO:0000313" key="2">
    <source>
        <dbReference type="EMBL" id="MDO7855214.1"/>
    </source>
</evidence>
<sequence>MDNPLLSKQAKSNDELYNKISELIDYQLGLVFDAYTSKKQWNDLLASADLNQIAEALANNLHSAGLDVVTARRILNK</sequence>
<dbReference type="EMBL" id="JAUQTG010000001">
    <property type="protein sequence ID" value="MDO7855214.1"/>
    <property type="molecule type" value="Genomic_DNA"/>
</dbReference>
<keyword evidence="4" id="KW-1185">Reference proteome</keyword>
<accession>A0AA42FE48</accession>